<evidence type="ECO:0000313" key="2">
    <source>
        <dbReference type="EMBL" id="GAA4946247.1"/>
    </source>
</evidence>
<keyword evidence="3" id="KW-1185">Reference proteome</keyword>
<protein>
    <submittedName>
        <fullName evidence="2">Uncharacterized protein</fullName>
    </submittedName>
</protein>
<dbReference type="Proteomes" id="UP001499993">
    <property type="component" value="Unassembled WGS sequence"/>
</dbReference>
<comment type="caution">
    <text evidence="2">The sequence shown here is derived from an EMBL/GenBank/DDBJ whole genome shotgun (WGS) entry which is preliminary data.</text>
</comment>
<feature type="region of interest" description="Disordered" evidence="1">
    <location>
        <begin position="1"/>
        <end position="82"/>
    </location>
</feature>
<proteinExistence type="predicted"/>
<gene>
    <name evidence="2" type="ORF">GCM10023224_32050</name>
</gene>
<evidence type="ECO:0000313" key="3">
    <source>
        <dbReference type="Proteomes" id="UP001499993"/>
    </source>
</evidence>
<organism evidence="2 3">
    <name type="scientific">Streptomonospora halophila</name>
    <dbReference type="NCBI Taxonomy" id="427369"/>
    <lineage>
        <taxon>Bacteria</taxon>
        <taxon>Bacillati</taxon>
        <taxon>Actinomycetota</taxon>
        <taxon>Actinomycetes</taxon>
        <taxon>Streptosporangiales</taxon>
        <taxon>Nocardiopsidaceae</taxon>
        <taxon>Streptomonospora</taxon>
    </lineage>
</organism>
<dbReference type="EMBL" id="BAABIK010000017">
    <property type="protein sequence ID" value="GAA4946247.1"/>
    <property type="molecule type" value="Genomic_DNA"/>
</dbReference>
<sequence length="82" mass="8461">MVCLQCKPRFTSKADGPERPVPTRRKGDEDMAGRTSARASDAPPGEAVDTAPNRPGRKVRDTPVGVLATGPASSPAPCCSVG</sequence>
<reference evidence="3" key="1">
    <citation type="journal article" date="2019" name="Int. J. Syst. Evol. Microbiol.">
        <title>The Global Catalogue of Microorganisms (GCM) 10K type strain sequencing project: providing services to taxonomists for standard genome sequencing and annotation.</title>
        <authorList>
            <consortium name="The Broad Institute Genomics Platform"/>
            <consortium name="The Broad Institute Genome Sequencing Center for Infectious Disease"/>
            <person name="Wu L."/>
            <person name="Ma J."/>
        </authorList>
    </citation>
    <scope>NUCLEOTIDE SEQUENCE [LARGE SCALE GENOMIC DNA]</scope>
    <source>
        <strain evidence="3">JCM 18123</strain>
    </source>
</reference>
<accession>A0ABP9GS39</accession>
<evidence type="ECO:0000256" key="1">
    <source>
        <dbReference type="SAM" id="MobiDB-lite"/>
    </source>
</evidence>
<name>A0ABP9GS39_9ACTN</name>